<reference evidence="2 3" key="1">
    <citation type="submission" date="2023-03" db="EMBL/GenBank/DDBJ databases">
        <title>Draft genome sequence of Streptomyces sp. K1PA1 isolated from peat swamp forest in Thailand.</title>
        <authorList>
            <person name="Klaysubun C."/>
            <person name="Duangmal K."/>
        </authorList>
    </citation>
    <scope>NUCLEOTIDE SEQUENCE [LARGE SCALE GENOMIC DNA]</scope>
    <source>
        <strain evidence="2 3">K1PA1</strain>
    </source>
</reference>
<keyword evidence="3" id="KW-1185">Reference proteome</keyword>
<protein>
    <submittedName>
        <fullName evidence="2">Uncharacterized protein</fullName>
    </submittedName>
</protein>
<dbReference type="EMBL" id="JARJBB010000003">
    <property type="protein sequence ID" value="MDF3298675.1"/>
    <property type="molecule type" value="Genomic_DNA"/>
</dbReference>
<organism evidence="2 3">
    <name type="scientific">Streptomyces tropicalis</name>
    <dbReference type="NCBI Taxonomy" id="3034234"/>
    <lineage>
        <taxon>Bacteria</taxon>
        <taxon>Bacillati</taxon>
        <taxon>Actinomycetota</taxon>
        <taxon>Actinomycetes</taxon>
        <taxon>Kitasatosporales</taxon>
        <taxon>Streptomycetaceae</taxon>
        <taxon>Streptomyces</taxon>
    </lineage>
</organism>
<proteinExistence type="predicted"/>
<comment type="caution">
    <text evidence="2">The sequence shown here is derived from an EMBL/GenBank/DDBJ whole genome shotgun (WGS) entry which is preliminary data.</text>
</comment>
<dbReference type="RefSeq" id="WP_276108218.1">
    <property type="nucleotide sequence ID" value="NZ_JARJBB010000003.1"/>
</dbReference>
<evidence type="ECO:0000313" key="2">
    <source>
        <dbReference type="EMBL" id="MDF3298675.1"/>
    </source>
</evidence>
<sequence length="80" mass="8329">MDLTPPLPLPLPAGPRSRAARGLSAPQAHRMLLYCALEGAGVPLDVGDVQAVFDVAELDYVTVQAVIAWIASAGTSGFVR</sequence>
<evidence type="ECO:0000256" key="1">
    <source>
        <dbReference type="SAM" id="MobiDB-lite"/>
    </source>
</evidence>
<feature type="compositionally biased region" description="Pro residues" evidence="1">
    <location>
        <begin position="1"/>
        <end position="13"/>
    </location>
</feature>
<feature type="region of interest" description="Disordered" evidence="1">
    <location>
        <begin position="1"/>
        <end position="20"/>
    </location>
</feature>
<gene>
    <name evidence="2" type="ORF">P3H78_08505</name>
</gene>
<dbReference type="Proteomes" id="UP001221150">
    <property type="component" value="Unassembled WGS sequence"/>
</dbReference>
<evidence type="ECO:0000313" key="3">
    <source>
        <dbReference type="Proteomes" id="UP001221150"/>
    </source>
</evidence>
<name>A0ABT6A212_9ACTN</name>
<accession>A0ABT6A212</accession>